<dbReference type="Proteomes" id="UP000244073">
    <property type="component" value="Unassembled WGS sequence"/>
</dbReference>
<accession>A0A2T5M7T9</accession>
<name>A0A2T5M7T9_9EURO</name>
<dbReference type="EMBL" id="MSFN02000001">
    <property type="protein sequence ID" value="PTU24586.1"/>
    <property type="molecule type" value="Genomic_DNA"/>
</dbReference>
<gene>
    <name evidence="1" type="ORF">P175DRAFT_041312</name>
</gene>
<reference evidence="1 2" key="1">
    <citation type="journal article" date="2018" name="Proc. Natl. Acad. Sci. U.S.A.">
        <title>Linking secondary metabolites to gene clusters through genome sequencing of six diverse Aspergillus species.</title>
        <authorList>
            <person name="Kaerboelling I."/>
            <person name="Vesth T.C."/>
            <person name="Frisvad J.C."/>
            <person name="Nybo J.L."/>
            <person name="Theobald S."/>
            <person name="Kuo A."/>
            <person name="Bowyer P."/>
            <person name="Matsuda Y."/>
            <person name="Mondo S."/>
            <person name="Lyhne E.K."/>
            <person name="Kogle M.E."/>
            <person name="Clum A."/>
            <person name="Lipzen A."/>
            <person name="Salamov A."/>
            <person name="Ngan C.Y."/>
            <person name="Daum C."/>
            <person name="Chiniquy J."/>
            <person name="Barry K."/>
            <person name="LaButti K."/>
            <person name="Haridas S."/>
            <person name="Simmons B.A."/>
            <person name="Magnuson J.K."/>
            <person name="Mortensen U.H."/>
            <person name="Larsen T.O."/>
            <person name="Grigoriev I.V."/>
            <person name="Baker S.E."/>
            <person name="Andersen M.R."/>
        </authorList>
    </citation>
    <scope>NUCLEOTIDE SEQUENCE [LARGE SCALE GENOMIC DNA]</scope>
    <source>
        <strain evidence="1 2">IBT 24754</strain>
    </source>
</reference>
<dbReference type="VEuPathDB" id="FungiDB:P175DRAFT_041312"/>
<sequence>MSSNIFENLQSPVSHDADLDKGWQQISEKGDDPVTVLFGSLMEIYWAAVVDEMANAILAFDDYKTFIPGGLQELAEEALESDYLRELLDLWDPLGLPKEVKDDLCQGIFSNVKERQNVSQDELVARSLLQACGFTDYDYVQEYRRPTFPSLGPAPQGTYIPASLSPPHL</sequence>
<organism evidence="1 2">
    <name type="scientific">Aspergillus ochraceoroseus IBT 24754</name>
    <dbReference type="NCBI Taxonomy" id="1392256"/>
    <lineage>
        <taxon>Eukaryota</taxon>
        <taxon>Fungi</taxon>
        <taxon>Dikarya</taxon>
        <taxon>Ascomycota</taxon>
        <taxon>Pezizomycotina</taxon>
        <taxon>Eurotiomycetes</taxon>
        <taxon>Eurotiomycetidae</taxon>
        <taxon>Eurotiales</taxon>
        <taxon>Aspergillaceae</taxon>
        <taxon>Aspergillus</taxon>
        <taxon>Aspergillus subgen. Nidulantes</taxon>
    </lineage>
</organism>
<evidence type="ECO:0000313" key="1">
    <source>
        <dbReference type="EMBL" id="PTU24586.1"/>
    </source>
</evidence>
<evidence type="ECO:0000313" key="2">
    <source>
        <dbReference type="Proteomes" id="UP000244073"/>
    </source>
</evidence>
<dbReference type="RefSeq" id="XP_040755978.1">
    <property type="nucleotide sequence ID" value="XM_040893064.1"/>
</dbReference>
<dbReference type="GeneID" id="63809946"/>
<dbReference type="OrthoDB" id="4455544at2759"/>
<proteinExistence type="predicted"/>
<protein>
    <submittedName>
        <fullName evidence="1">Uncharacterized protein</fullName>
    </submittedName>
</protein>
<dbReference type="AlphaFoldDB" id="A0A2T5M7T9"/>
<comment type="caution">
    <text evidence="1">The sequence shown here is derived from an EMBL/GenBank/DDBJ whole genome shotgun (WGS) entry which is preliminary data.</text>
</comment>